<reference evidence="2" key="1">
    <citation type="journal article" date="2019" name="Sci. Rep.">
        <title>Draft genome of Tanacetum cinerariifolium, the natural source of mosquito coil.</title>
        <authorList>
            <person name="Yamashiro T."/>
            <person name="Shiraishi A."/>
            <person name="Satake H."/>
            <person name="Nakayama K."/>
        </authorList>
    </citation>
    <scope>NUCLEOTIDE SEQUENCE</scope>
</reference>
<comment type="caution">
    <text evidence="2">The sequence shown here is derived from an EMBL/GenBank/DDBJ whole genome shotgun (WGS) entry which is preliminary data.</text>
</comment>
<feature type="region of interest" description="Disordered" evidence="1">
    <location>
        <begin position="20"/>
        <end position="49"/>
    </location>
</feature>
<proteinExistence type="predicted"/>
<accession>A0A699HV39</accession>
<dbReference type="EMBL" id="BKCJ010184483">
    <property type="protein sequence ID" value="GEY50827.1"/>
    <property type="molecule type" value="Genomic_DNA"/>
</dbReference>
<evidence type="ECO:0000313" key="2">
    <source>
        <dbReference type="EMBL" id="GEY50827.1"/>
    </source>
</evidence>
<gene>
    <name evidence="2" type="ORF">Tci_422801</name>
</gene>
<sequence>MLLACSSCLDLANAFVNGSARLSSDRRSPTAELASARPKNVDLDSPNTTESYRLYCQ</sequence>
<feature type="non-terminal residue" evidence="2">
    <location>
        <position position="57"/>
    </location>
</feature>
<dbReference type="AlphaFoldDB" id="A0A699HV39"/>
<name>A0A699HV39_TANCI</name>
<protein>
    <submittedName>
        <fullName evidence="2">Uncharacterized protein</fullName>
    </submittedName>
</protein>
<organism evidence="2">
    <name type="scientific">Tanacetum cinerariifolium</name>
    <name type="common">Dalmatian daisy</name>
    <name type="synonym">Chrysanthemum cinerariifolium</name>
    <dbReference type="NCBI Taxonomy" id="118510"/>
    <lineage>
        <taxon>Eukaryota</taxon>
        <taxon>Viridiplantae</taxon>
        <taxon>Streptophyta</taxon>
        <taxon>Embryophyta</taxon>
        <taxon>Tracheophyta</taxon>
        <taxon>Spermatophyta</taxon>
        <taxon>Magnoliopsida</taxon>
        <taxon>eudicotyledons</taxon>
        <taxon>Gunneridae</taxon>
        <taxon>Pentapetalae</taxon>
        <taxon>asterids</taxon>
        <taxon>campanulids</taxon>
        <taxon>Asterales</taxon>
        <taxon>Asteraceae</taxon>
        <taxon>Asteroideae</taxon>
        <taxon>Anthemideae</taxon>
        <taxon>Anthemidinae</taxon>
        <taxon>Tanacetum</taxon>
    </lineage>
</organism>
<evidence type="ECO:0000256" key="1">
    <source>
        <dbReference type="SAM" id="MobiDB-lite"/>
    </source>
</evidence>